<dbReference type="InterPro" id="IPR011256">
    <property type="entry name" value="Reg_factor_effector_dom_sf"/>
</dbReference>
<dbReference type="EMBL" id="QWGB01000005">
    <property type="protein sequence ID" value="RIJ24552.1"/>
    <property type="molecule type" value="Genomic_DNA"/>
</dbReference>
<dbReference type="Gene3D" id="3.20.80.10">
    <property type="entry name" value="Regulatory factor, effector binding domain"/>
    <property type="match status" value="1"/>
</dbReference>
<dbReference type="Proteomes" id="UP000265431">
    <property type="component" value="Unassembled WGS sequence"/>
</dbReference>
<dbReference type="PANTHER" id="PTHR11220:SF58">
    <property type="entry name" value="SOUL HEME-BINDING FAMILY PROTEIN"/>
    <property type="match status" value="1"/>
</dbReference>
<evidence type="ECO:0000256" key="1">
    <source>
        <dbReference type="SAM" id="SignalP"/>
    </source>
</evidence>
<evidence type="ECO:0000313" key="2">
    <source>
        <dbReference type="EMBL" id="RIJ24552.1"/>
    </source>
</evidence>
<dbReference type="SUPFAM" id="SSF55136">
    <property type="entry name" value="Probable bacterial effector-binding domain"/>
    <property type="match status" value="1"/>
</dbReference>
<dbReference type="OrthoDB" id="2156220at2"/>
<dbReference type="AlphaFoldDB" id="A0A399R4C1"/>
<accession>A0A399R4C1</accession>
<evidence type="ECO:0000313" key="3">
    <source>
        <dbReference type="Proteomes" id="UP000265431"/>
    </source>
</evidence>
<gene>
    <name evidence="2" type="ORF">D1224_10070</name>
</gene>
<organism evidence="2 3">
    <name type="scientific">Henriciella barbarensis</name>
    <dbReference type="NCBI Taxonomy" id="86342"/>
    <lineage>
        <taxon>Bacteria</taxon>
        <taxon>Pseudomonadati</taxon>
        <taxon>Pseudomonadota</taxon>
        <taxon>Alphaproteobacteria</taxon>
        <taxon>Hyphomonadales</taxon>
        <taxon>Hyphomonadaceae</taxon>
        <taxon>Henriciella</taxon>
    </lineage>
</organism>
<feature type="signal peptide" evidence="1">
    <location>
        <begin position="1"/>
        <end position="17"/>
    </location>
</feature>
<protein>
    <submittedName>
        <fullName evidence="2">Heme-binding protein</fullName>
    </submittedName>
</protein>
<feature type="chain" id="PRO_5017371427" evidence="1">
    <location>
        <begin position="18"/>
        <end position="208"/>
    </location>
</feature>
<reference evidence="2 3" key="1">
    <citation type="submission" date="2018-08" db="EMBL/GenBank/DDBJ databases">
        <title>Henriciella mobilis sp. nov., isolated from seawater.</title>
        <authorList>
            <person name="Cheng H."/>
            <person name="Wu Y.-H."/>
            <person name="Xu X.-W."/>
            <person name="Guo L.-L."/>
        </authorList>
    </citation>
    <scope>NUCLEOTIDE SEQUENCE [LARGE SCALE GENOMIC DNA]</scope>
    <source>
        <strain evidence="2 3">CCUG66934</strain>
    </source>
</reference>
<comment type="caution">
    <text evidence="2">The sequence shown here is derived from an EMBL/GenBank/DDBJ whole genome shotgun (WGS) entry which is preliminary data.</text>
</comment>
<dbReference type="RefSeq" id="WP_119379741.1">
    <property type="nucleotide sequence ID" value="NZ_QWGB01000005.1"/>
</dbReference>
<keyword evidence="3" id="KW-1185">Reference proteome</keyword>
<keyword evidence="1" id="KW-0732">Signal</keyword>
<dbReference type="Pfam" id="PF04832">
    <property type="entry name" value="SOUL"/>
    <property type="match status" value="1"/>
</dbReference>
<proteinExistence type="predicted"/>
<sequence length="208" mass="22932">MRRILFAVFIFAGFAMAASATEEPEFETVASDGRIEVRQYEPIIVAETEVTGDMRAASGSGFRVLADYIFGNNTARSEIAMTAPVTRTRSTKIDMTAPVTRSMSDDGNWTVSFTMPSKWTMETLPVPNNPAVSIRVVPGELLATIRFSGAGRMETHRQKQAELEDWIAAHSYEITGPARYAGYDAPWKPSPLRRNEVLIPVEPTGPES</sequence>
<dbReference type="PANTHER" id="PTHR11220">
    <property type="entry name" value="HEME-BINDING PROTEIN-RELATED"/>
    <property type="match status" value="1"/>
</dbReference>
<dbReference type="InterPro" id="IPR006917">
    <property type="entry name" value="SOUL_heme-bd"/>
</dbReference>
<name>A0A399R4C1_9PROT</name>